<evidence type="ECO:0000259" key="1">
    <source>
        <dbReference type="Pfam" id="PF11774"/>
    </source>
</evidence>
<protein>
    <recommendedName>
        <fullName evidence="1">Lsr2 dimerization domain-containing protein</fullName>
    </recommendedName>
</protein>
<keyword evidence="3" id="KW-1185">Reference proteome</keyword>
<sequence>MAPDSDDVAPDDEGDDGTDTVCFGYRGQQFEVELDAAQQHALDAVLRRYIAAGRVTV</sequence>
<dbReference type="Pfam" id="PF11774">
    <property type="entry name" value="Lsr2"/>
    <property type="match status" value="1"/>
</dbReference>
<dbReference type="InterPro" id="IPR024412">
    <property type="entry name" value="Lsr2_dim_dom"/>
</dbReference>
<dbReference type="GO" id="GO:0003677">
    <property type="term" value="F:DNA binding"/>
    <property type="evidence" value="ECO:0007669"/>
    <property type="project" value="InterPro"/>
</dbReference>
<dbReference type="EMBL" id="RHPJ01000002">
    <property type="protein sequence ID" value="TGO05493.1"/>
    <property type="molecule type" value="Genomic_DNA"/>
</dbReference>
<dbReference type="InterPro" id="IPR042261">
    <property type="entry name" value="Lsr2-like_dimerization"/>
</dbReference>
<accession>A0A4Z1E4U3</accession>
<dbReference type="AlphaFoldDB" id="A0A4Z1E4U3"/>
<reference evidence="2 3" key="1">
    <citation type="submission" date="2018-11" db="EMBL/GenBank/DDBJ databases">
        <title>Complete genome sequencing of the Actinobacteria Serinibacter sp. K3-2.</title>
        <authorList>
            <person name="Rakitin A.L."/>
            <person name="Beletsky A.V."/>
            <person name="Mardanov A.V."/>
            <person name="Ravin N.V."/>
            <person name="Gromova A.S."/>
            <person name="Filippova S.N."/>
            <person name="Gal'Chenko V.F."/>
        </authorList>
    </citation>
    <scope>NUCLEOTIDE SEQUENCE [LARGE SCALE GENOMIC DNA]</scope>
    <source>
        <strain evidence="2 3">K3-2</strain>
    </source>
</reference>
<organism evidence="2 3">
    <name type="scientific">Serinibacter arcticus</name>
    <dbReference type="NCBI Taxonomy" id="1655435"/>
    <lineage>
        <taxon>Bacteria</taxon>
        <taxon>Bacillati</taxon>
        <taxon>Actinomycetota</taxon>
        <taxon>Actinomycetes</taxon>
        <taxon>Micrococcales</taxon>
        <taxon>Beutenbergiaceae</taxon>
        <taxon>Serinibacter</taxon>
    </lineage>
</organism>
<gene>
    <name evidence="2" type="ORF">SERN_1497</name>
</gene>
<proteinExistence type="predicted"/>
<dbReference type="Proteomes" id="UP000297318">
    <property type="component" value="Unassembled WGS sequence"/>
</dbReference>
<dbReference type="Gene3D" id="3.30.60.230">
    <property type="entry name" value="Lsr2, dimerization domain"/>
    <property type="match status" value="1"/>
</dbReference>
<evidence type="ECO:0000313" key="2">
    <source>
        <dbReference type="EMBL" id="TGO05493.1"/>
    </source>
</evidence>
<comment type="caution">
    <text evidence="2">The sequence shown here is derived from an EMBL/GenBank/DDBJ whole genome shotgun (WGS) entry which is preliminary data.</text>
</comment>
<evidence type="ECO:0000313" key="3">
    <source>
        <dbReference type="Proteomes" id="UP000297318"/>
    </source>
</evidence>
<feature type="domain" description="Lsr2 dimerization" evidence="1">
    <location>
        <begin position="12"/>
        <end position="54"/>
    </location>
</feature>
<name>A0A4Z1E4U3_9MICO</name>